<gene>
    <name evidence="4" type="ORF">CUR178_04584</name>
</gene>
<dbReference type="InterPro" id="IPR056288">
    <property type="entry name" value="CEP76_C"/>
</dbReference>
<dbReference type="PANTHER" id="PTHR46436:SF1">
    <property type="entry name" value="CENTROSOMAL PROTEIN OF 76 KDA"/>
    <property type="match status" value="1"/>
</dbReference>
<accession>A0A836KR48</accession>
<dbReference type="PROSITE" id="PS50004">
    <property type="entry name" value="C2"/>
    <property type="match status" value="1"/>
</dbReference>
<dbReference type="AlphaFoldDB" id="A0A836KR48"/>
<dbReference type="Pfam" id="PF24654">
    <property type="entry name" value="CEP76_N"/>
    <property type="match status" value="1"/>
</dbReference>
<dbReference type="PANTHER" id="PTHR46436">
    <property type="entry name" value="CENTROSOMAL PROTEIN OF 76 KDA"/>
    <property type="match status" value="1"/>
</dbReference>
<comment type="subcellular location">
    <subcellularLocation>
        <location evidence="1">Cytoplasm</location>
        <location evidence="1">Cytoskeleton</location>
        <location evidence="1">Microtubule organizing center</location>
        <location evidence="1">Centrosome</location>
    </subcellularLocation>
</comment>
<dbReference type="InterPro" id="IPR052299">
    <property type="entry name" value="CEP76"/>
</dbReference>
<protein>
    <recommendedName>
        <fullName evidence="3">C2 domain-containing protein</fullName>
    </recommendedName>
</protein>
<dbReference type="EMBL" id="JAFHKP010000028">
    <property type="protein sequence ID" value="KAG5475133.1"/>
    <property type="molecule type" value="Genomic_DNA"/>
</dbReference>
<comment type="caution">
    <text evidence="4">The sequence shown here is derived from an EMBL/GenBank/DDBJ whole genome shotgun (WGS) entry which is preliminary data.</text>
</comment>
<reference evidence="4 5" key="1">
    <citation type="submission" date="2021-02" db="EMBL/GenBank/DDBJ databases">
        <title>Leishmania (Mundinia) enrietti genome sequencing and assembly.</title>
        <authorList>
            <person name="Almutairi H."/>
            <person name="Gatherer D."/>
        </authorList>
    </citation>
    <scope>NUCLEOTIDE SEQUENCE [LARGE SCALE GENOMIC DNA]</scope>
    <source>
        <strain evidence="4">CUR178</strain>
    </source>
</reference>
<keyword evidence="5" id="KW-1185">Reference proteome</keyword>
<dbReference type="InterPro" id="IPR000008">
    <property type="entry name" value="C2_dom"/>
</dbReference>
<dbReference type="Pfam" id="PF15627">
    <property type="entry name" value="CEP76-C2"/>
    <property type="match status" value="1"/>
</dbReference>
<dbReference type="Gene3D" id="2.60.40.150">
    <property type="entry name" value="C2 domain"/>
    <property type="match status" value="1"/>
</dbReference>
<dbReference type="Pfam" id="PF24652">
    <property type="entry name" value="CEP76_C"/>
    <property type="match status" value="1"/>
</dbReference>
<evidence type="ECO:0000259" key="3">
    <source>
        <dbReference type="PROSITE" id="PS50004"/>
    </source>
</evidence>
<keyword evidence="2" id="KW-0963">Cytoplasm</keyword>
<name>A0A836KR48_LEIEN</name>
<proteinExistence type="predicted"/>
<dbReference type="InterPro" id="IPR056290">
    <property type="entry name" value="CEPT76/DRC7_peptidase-like_dom"/>
</dbReference>
<dbReference type="InterPro" id="IPR028926">
    <property type="entry name" value="CEP76-C2"/>
</dbReference>
<evidence type="ECO:0000256" key="1">
    <source>
        <dbReference type="ARBA" id="ARBA00004300"/>
    </source>
</evidence>
<sequence>MDSLHGSGQVSPEHLKSMKSAIHSFLQETRVYDSIRDIVDTYVSEHGDEAVSMENSSAIMRIVKEKGILQELVSQIQSRSTVGATPSLTIPTDGRYYLLVRLNGGRAFVDNLDLAPSAAHRRAVFFAAHFGNQRFKSTLKACSAEPVFDEEFLFEVDATEFGFGAADLIEVSTPFHIAVLREDSHLNVAELLGENIIEWRKVLRSGSLGLTVELCGRNAGVPAGIVDLQLELVSKKRIRYKEEDIASRVEQQRVAVTNADREFLVYSRRWWSEYQGLRPTHKERKVRLFASTSTGRMVPLTHFVSPIQAEFGLDSPQDAARFVSLLRVTNEGSGSIGVLSTEESSWLSPFIFLSQRQGHHCNHAALLCSLLLGFGIDAYCAVGSCRNGDIGVFVVSRSVDARGSAKVTVWNPTSGERSSPSEQEAFATVDCIFNNKSFFANCQASNSIAAASFEYYNEELWKPLNVLKLRMVPRYPLAPLLFETVATSSIERSLEIQLRAAISTYRDSFGVVTTYDNTVSYVLSQALLLYERQQSEGFSESFAFFQESVKGILGAGKTFKAIPVNVSYLDVGSVMDVVRAASVGREILDTVMDSAKFGVRVKVFCFPERVFSVWVMIAVNYSAASVS</sequence>
<dbReference type="SUPFAM" id="SSF49562">
    <property type="entry name" value="C2 domain (Calcium/lipid-binding domain, CaLB)"/>
    <property type="match status" value="1"/>
</dbReference>
<dbReference type="OrthoDB" id="5527234at2759"/>
<feature type="domain" description="C2" evidence="3">
    <location>
        <begin position="78"/>
        <end position="212"/>
    </location>
</feature>
<dbReference type="GO" id="GO:0005813">
    <property type="term" value="C:centrosome"/>
    <property type="evidence" value="ECO:0007669"/>
    <property type="project" value="UniProtKB-SubCell"/>
</dbReference>
<evidence type="ECO:0000313" key="4">
    <source>
        <dbReference type="EMBL" id="KAG5475133.1"/>
    </source>
</evidence>
<dbReference type="RefSeq" id="XP_067691662.1">
    <property type="nucleotide sequence ID" value="XM_067836291.1"/>
</dbReference>
<dbReference type="KEGG" id="lenr:94171801"/>
<dbReference type="InterPro" id="IPR035892">
    <property type="entry name" value="C2_domain_sf"/>
</dbReference>
<evidence type="ECO:0000313" key="5">
    <source>
        <dbReference type="Proteomes" id="UP000674179"/>
    </source>
</evidence>
<dbReference type="GeneID" id="94171801"/>
<evidence type="ECO:0000256" key="2">
    <source>
        <dbReference type="ARBA" id="ARBA00022490"/>
    </source>
</evidence>
<organism evidence="4 5">
    <name type="scientific">Leishmania enriettii</name>
    <dbReference type="NCBI Taxonomy" id="5663"/>
    <lineage>
        <taxon>Eukaryota</taxon>
        <taxon>Discoba</taxon>
        <taxon>Euglenozoa</taxon>
        <taxon>Kinetoplastea</taxon>
        <taxon>Metakinetoplastina</taxon>
        <taxon>Trypanosomatida</taxon>
        <taxon>Trypanosomatidae</taxon>
        <taxon>Leishmaniinae</taxon>
        <taxon>Leishmania</taxon>
    </lineage>
</organism>
<dbReference type="InterPro" id="IPR056289">
    <property type="entry name" value="CEP76_N"/>
</dbReference>
<dbReference type="Pfam" id="PF24656">
    <property type="entry name" value="CEPT76_peptidase"/>
    <property type="match status" value="1"/>
</dbReference>
<dbReference type="Proteomes" id="UP000674179">
    <property type="component" value="Chromosome 28"/>
</dbReference>